<dbReference type="EMBL" id="MU003512">
    <property type="protein sequence ID" value="KAF2469323.1"/>
    <property type="molecule type" value="Genomic_DNA"/>
</dbReference>
<evidence type="ECO:0000313" key="2">
    <source>
        <dbReference type="Proteomes" id="UP000799755"/>
    </source>
</evidence>
<proteinExistence type="predicted"/>
<protein>
    <submittedName>
        <fullName evidence="1">Uncharacterized protein</fullName>
    </submittedName>
</protein>
<evidence type="ECO:0000313" key="1">
    <source>
        <dbReference type="EMBL" id="KAF2469323.1"/>
    </source>
</evidence>
<sequence>MRLMHTSTILFTSILLPRTLALCYYPNGAIATSDVPCSSSGESTCCASGYACLSNNLCKLTQQAGAGLARSAYARGSCTDQSWKSDHCSSFCLTPSKSGGNVRKCDNYDGDVYYCMNDTTTDLSLDSACAGAAELHTFSGSPTVITTIGVVPTTSFTSTILTTNPAVTIPAISASPSSVSSPRDYSVAIGTGVGIPLGVLSVGILIFLFTRYQRNKSPAASEIPYSRTEKYGYAPELSVPPVELPSGGTHELSTGQRE</sequence>
<accession>A0ACB6QQP4</accession>
<organism evidence="1 2">
    <name type="scientific">Lindgomyces ingoldianus</name>
    <dbReference type="NCBI Taxonomy" id="673940"/>
    <lineage>
        <taxon>Eukaryota</taxon>
        <taxon>Fungi</taxon>
        <taxon>Dikarya</taxon>
        <taxon>Ascomycota</taxon>
        <taxon>Pezizomycotina</taxon>
        <taxon>Dothideomycetes</taxon>
        <taxon>Pleosporomycetidae</taxon>
        <taxon>Pleosporales</taxon>
        <taxon>Lindgomycetaceae</taxon>
        <taxon>Lindgomyces</taxon>
    </lineage>
</organism>
<reference evidence="1" key="1">
    <citation type="journal article" date="2020" name="Stud. Mycol.">
        <title>101 Dothideomycetes genomes: a test case for predicting lifestyles and emergence of pathogens.</title>
        <authorList>
            <person name="Haridas S."/>
            <person name="Albert R."/>
            <person name="Binder M."/>
            <person name="Bloem J."/>
            <person name="Labutti K."/>
            <person name="Salamov A."/>
            <person name="Andreopoulos B."/>
            <person name="Baker S."/>
            <person name="Barry K."/>
            <person name="Bills G."/>
            <person name="Bluhm B."/>
            <person name="Cannon C."/>
            <person name="Castanera R."/>
            <person name="Culley D."/>
            <person name="Daum C."/>
            <person name="Ezra D."/>
            <person name="Gonzalez J."/>
            <person name="Henrissat B."/>
            <person name="Kuo A."/>
            <person name="Liang C."/>
            <person name="Lipzen A."/>
            <person name="Lutzoni F."/>
            <person name="Magnuson J."/>
            <person name="Mondo S."/>
            <person name="Nolan M."/>
            <person name="Ohm R."/>
            <person name="Pangilinan J."/>
            <person name="Park H.-J."/>
            <person name="Ramirez L."/>
            <person name="Alfaro M."/>
            <person name="Sun H."/>
            <person name="Tritt A."/>
            <person name="Yoshinaga Y."/>
            <person name="Zwiers L.-H."/>
            <person name="Turgeon B."/>
            <person name="Goodwin S."/>
            <person name="Spatafora J."/>
            <person name="Crous P."/>
            <person name="Grigoriev I."/>
        </authorList>
    </citation>
    <scope>NUCLEOTIDE SEQUENCE</scope>
    <source>
        <strain evidence="1">ATCC 200398</strain>
    </source>
</reference>
<gene>
    <name evidence="1" type="ORF">BDR25DRAFT_343722</name>
</gene>
<name>A0ACB6QQP4_9PLEO</name>
<dbReference type="Proteomes" id="UP000799755">
    <property type="component" value="Unassembled WGS sequence"/>
</dbReference>
<keyword evidence="2" id="KW-1185">Reference proteome</keyword>
<comment type="caution">
    <text evidence="1">The sequence shown here is derived from an EMBL/GenBank/DDBJ whole genome shotgun (WGS) entry which is preliminary data.</text>
</comment>